<keyword evidence="1" id="KW-0472">Membrane</keyword>
<dbReference type="AlphaFoldDB" id="A0A381FC76"/>
<reference evidence="2 4" key="1">
    <citation type="submission" date="2017-01" db="EMBL/GenBank/DDBJ databases">
        <authorList>
            <person name="Varghese N."/>
            <person name="Submissions S."/>
        </authorList>
    </citation>
    <scope>NUCLEOTIDE SEQUENCE [LARGE SCALE GENOMIC DNA]</scope>
    <source>
        <strain evidence="2 4">ATCC 27950</strain>
    </source>
</reference>
<protein>
    <submittedName>
        <fullName evidence="3">Uncharacterized protein</fullName>
    </submittedName>
</protein>
<dbReference type="GeneID" id="303673812"/>
<dbReference type="EMBL" id="FTMF01000022">
    <property type="protein sequence ID" value="SIR39035.1"/>
    <property type="molecule type" value="Genomic_DNA"/>
</dbReference>
<sequence>MRRTIQKHTIVNTLLFLRDKLIYLVIIFCSLVFPAQLYISDSTIITNIHEIHVVKLDTTVVVSKNNVSKNRKLKPKSVINAKIIKQVKLKAVNPPDQFYRNNTSNYFVYRRGKSQEAITPTTQSSQWIALLHSIDLHCCFTDDECSNLTKYKENNTISFFDKITLARPPPQ</sequence>
<name>A0A381FC76_9FLAO</name>
<dbReference type="Proteomes" id="UP000255231">
    <property type="component" value="Unassembled WGS sequence"/>
</dbReference>
<gene>
    <name evidence="3" type="ORF">NCTC13560_02395</name>
    <name evidence="2" type="ORF">SAMN05421682_12222</name>
</gene>
<feature type="transmembrane region" description="Helical" evidence="1">
    <location>
        <begin position="21"/>
        <end position="39"/>
    </location>
</feature>
<evidence type="ECO:0000313" key="3">
    <source>
        <dbReference type="EMBL" id="SUX44175.1"/>
    </source>
</evidence>
<dbReference type="EMBL" id="UFVS01000001">
    <property type="protein sequence ID" value="SUX44175.1"/>
    <property type="molecule type" value="Genomic_DNA"/>
</dbReference>
<keyword evidence="1" id="KW-0812">Transmembrane</keyword>
<evidence type="ECO:0000313" key="2">
    <source>
        <dbReference type="EMBL" id="SIR39035.1"/>
    </source>
</evidence>
<dbReference type="Proteomes" id="UP000185725">
    <property type="component" value="Unassembled WGS sequence"/>
</dbReference>
<evidence type="ECO:0000256" key="1">
    <source>
        <dbReference type="SAM" id="Phobius"/>
    </source>
</evidence>
<reference evidence="3 5" key="2">
    <citation type="submission" date="2018-06" db="EMBL/GenBank/DDBJ databases">
        <authorList>
            <consortium name="Pathogen Informatics"/>
            <person name="Doyle S."/>
        </authorList>
    </citation>
    <scope>NUCLEOTIDE SEQUENCE [LARGE SCALE GENOMIC DNA]</scope>
    <source>
        <strain evidence="3 5">NCTC13560</strain>
    </source>
</reference>
<proteinExistence type="predicted"/>
<evidence type="ECO:0000313" key="5">
    <source>
        <dbReference type="Proteomes" id="UP000255231"/>
    </source>
</evidence>
<dbReference type="RefSeq" id="WP_076563081.1">
    <property type="nucleotide sequence ID" value="NZ_CP033929.1"/>
</dbReference>
<keyword evidence="1" id="KW-1133">Transmembrane helix</keyword>
<dbReference type="KEGG" id="cil:EG358_08895"/>
<accession>A0A381FC76</accession>
<evidence type="ECO:0000313" key="4">
    <source>
        <dbReference type="Proteomes" id="UP000185725"/>
    </source>
</evidence>
<organism evidence="3 5">
    <name type="scientific">Chryseobacterium indoltheticum</name>
    <dbReference type="NCBI Taxonomy" id="254"/>
    <lineage>
        <taxon>Bacteria</taxon>
        <taxon>Pseudomonadati</taxon>
        <taxon>Bacteroidota</taxon>
        <taxon>Flavobacteriia</taxon>
        <taxon>Flavobacteriales</taxon>
        <taxon>Weeksellaceae</taxon>
        <taxon>Chryseobacterium group</taxon>
        <taxon>Chryseobacterium</taxon>
    </lineage>
</organism>
<keyword evidence="4" id="KW-1185">Reference proteome</keyword>